<evidence type="ECO:0000256" key="4">
    <source>
        <dbReference type="ARBA" id="ARBA00023186"/>
    </source>
</evidence>
<evidence type="ECO:0000256" key="1">
    <source>
        <dbReference type="ARBA" id="ARBA00022490"/>
    </source>
</evidence>
<comment type="caution">
    <text evidence="6">The sequence shown here is derived from an EMBL/GenBank/DDBJ whole genome shotgun (WGS) entry which is preliminary data.</text>
</comment>
<keyword evidence="6" id="KW-0282">Flagellum</keyword>
<comment type="similarity">
    <text evidence="5">Belongs to the FliW family.</text>
</comment>
<keyword evidence="3 5" id="KW-0810">Translation regulation</keyword>
<dbReference type="InterPro" id="IPR024046">
    <property type="entry name" value="Flagellar_assmbl_FliW_dom_sf"/>
</dbReference>
<dbReference type="InterPro" id="IPR003775">
    <property type="entry name" value="Flagellar_assembly_factor_FliW"/>
</dbReference>
<dbReference type="RefSeq" id="WP_204402494.1">
    <property type="nucleotide sequence ID" value="NZ_JAFBEE010000012.1"/>
</dbReference>
<reference evidence="6 7" key="1">
    <citation type="submission" date="2021-01" db="EMBL/GenBank/DDBJ databases">
        <title>Genomic Encyclopedia of Type Strains, Phase IV (KMG-IV): sequencing the most valuable type-strain genomes for metagenomic binning, comparative biology and taxonomic classification.</title>
        <authorList>
            <person name="Goeker M."/>
        </authorList>
    </citation>
    <scope>NUCLEOTIDE SEQUENCE [LARGE SCALE GENOMIC DNA]</scope>
    <source>
        <strain evidence="6 7">DSM 25890</strain>
    </source>
</reference>
<sequence length="147" mass="16914">MILNTSNFGEIEVKEESVISFPDGLPAFEEYKRYVIIENPDVDIPFHWLQSVEDGDLAFVIINPFIFKKGYDFEIPQTVIEKLEIAAPEEVMVYSIVVVPENISKMTANLKGPIIINKKNLQGKQILLDHDEYQTKHYILEEMKQVG</sequence>
<keyword evidence="6" id="KW-0966">Cell projection</keyword>
<dbReference type="EMBL" id="JAFBEE010000012">
    <property type="protein sequence ID" value="MBM7615371.1"/>
    <property type="molecule type" value="Genomic_DNA"/>
</dbReference>
<evidence type="ECO:0000313" key="7">
    <source>
        <dbReference type="Proteomes" id="UP001314796"/>
    </source>
</evidence>
<keyword evidence="1 5" id="KW-0963">Cytoplasm</keyword>
<dbReference type="NCBIfam" id="NF009798">
    <property type="entry name" value="PRK13285.2-1"/>
    <property type="match status" value="1"/>
</dbReference>
<keyword evidence="4 5" id="KW-0143">Chaperone</keyword>
<dbReference type="NCBIfam" id="NF009793">
    <property type="entry name" value="PRK13285.1-1"/>
    <property type="match status" value="1"/>
</dbReference>
<gene>
    <name evidence="5" type="primary">fliW</name>
    <name evidence="6" type="ORF">JOC73_001941</name>
</gene>
<dbReference type="HAMAP" id="MF_01185">
    <property type="entry name" value="FliW"/>
    <property type="match status" value="1"/>
</dbReference>
<protein>
    <recommendedName>
        <fullName evidence="5">Flagellar assembly factor FliW</fullName>
    </recommendedName>
</protein>
<evidence type="ECO:0000313" key="6">
    <source>
        <dbReference type="EMBL" id="MBM7615371.1"/>
    </source>
</evidence>
<dbReference type="PANTHER" id="PTHR39190">
    <property type="entry name" value="FLAGELLAR ASSEMBLY FACTOR FLIW"/>
    <property type="match status" value="1"/>
</dbReference>
<organism evidence="6 7">
    <name type="scientific">Alkaliphilus hydrothermalis</name>
    <dbReference type="NCBI Taxonomy" id="1482730"/>
    <lineage>
        <taxon>Bacteria</taxon>
        <taxon>Bacillati</taxon>
        <taxon>Bacillota</taxon>
        <taxon>Clostridia</taxon>
        <taxon>Peptostreptococcales</taxon>
        <taxon>Natronincolaceae</taxon>
        <taxon>Alkaliphilus</taxon>
    </lineage>
</organism>
<accession>A0ABS2NR22</accession>
<dbReference type="PANTHER" id="PTHR39190:SF1">
    <property type="entry name" value="FLAGELLAR ASSEMBLY FACTOR FLIW"/>
    <property type="match status" value="1"/>
</dbReference>
<keyword evidence="7" id="KW-1185">Reference proteome</keyword>
<comment type="subcellular location">
    <subcellularLocation>
        <location evidence="5">Cytoplasm</location>
    </subcellularLocation>
</comment>
<evidence type="ECO:0000256" key="5">
    <source>
        <dbReference type="HAMAP-Rule" id="MF_01185"/>
    </source>
</evidence>
<keyword evidence="2 5" id="KW-1005">Bacterial flagellum biogenesis</keyword>
<comment type="function">
    <text evidence="5">Acts as an anti-CsrA protein, binds CsrA and prevents it from repressing translation of its target genes, one of which is flagellin. Binds to flagellin and participates in the assembly of the flagellum.</text>
</comment>
<dbReference type="Gene3D" id="2.30.290.10">
    <property type="entry name" value="BH3618-like"/>
    <property type="match status" value="1"/>
</dbReference>
<comment type="subunit">
    <text evidence="5">Interacts with translational regulator CsrA and flagellin(s).</text>
</comment>
<dbReference type="SUPFAM" id="SSF141457">
    <property type="entry name" value="BH3618-like"/>
    <property type="match status" value="1"/>
</dbReference>
<evidence type="ECO:0000256" key="3">
    <source>
        <dbReference type="ARBA" id="ARBA00022845"/>
    </source>
</evidence>
<proteinExistence type="inferred from homology"/>
<evidence type="ECO:0000256" key="2">
    <source>
        <dbReference type="ARBA" id="ARBA00022795"/>
    </source>
</evidence>
<dbReference type="Pfam" id="PF02623">
    <property type="entry name" value="FliW"/>
    <property type="match status" value="1"/>
</dbReference>
<dbReference type="Proteomes" id="UP001314796">
    <property type="component" value="Unassembled WGS sequence"/>
</dbReference>
<keyword evidence="6" id="KW-0969">Cilium</keyword>
<name>A0ABS2NR22_9FIRM</name>